<evidence type="ECO:0008006" key="4">
    <source>
        <dbReference type="Google" id="ProtNLM"/>
    </source>
</evidence>
<dbReference type="Proteomes" id="UP000168163">
    <property type="component" value="Segment"/>
</dbReference>
<organism evidence="2 3">
    <name type="scientific">Pseudocowpox virus</name>
    <dbReference type="NCBI Taxonomy" id="129726"/>
    <lineage>
        <taxon>Viruses</taxon>
        <taxon>Varidnaviria</taxon>
        <taxon>Bamfordvirae</taxon>
        <taxon>Nucleocytoviricota</taxon>
        <taxon>Pokkesviricetes</taxon>
        <taxon>Chitovirales</taxon>
        <taxon>Poxviridae</taxon>
        <taxon>Chordopoxvirinae</taxon>
        <taxon>Parapoxvirus</taxon>
        <taxon>Parapoxvirus pseudocowpox</taxon>
    </lineage>
</organism>
<feature type="compositionally biased region" description="Basic and acidic residues" evidence="1">
    <location>
        <begin position="105"/>
        <end position="125"/>
    </location>
</feature>
<sequence length="335" mass="38006">MASYGFCASGTNAPRCEDAPCAQYPHGTQPQQQPSSPFHPYRPHTPIPTSPCEAGHFEADHFDGTHRVLSDALLSNSYFNHSHGHTPRHNHGHEGHRHSPNSHIHSHDYEQEGHGHEGHGHRESRRERLRALRLYEDPVPANIIVPALSLEQLLEESSVAEGLIGGRTEQSVEQLLEEFSALCPGDQITALRCMAASFYRDMLFAPYACMHLIATRMRVHYAREVVHVAEDLVDAMSADSGVCFRRYRKRVLEDMLAEEMSVYRYLTGANADVCEENLLSVVETLLRRFRRMGCYRSLCMLKILALQHEDLALFIRNGIRKTCNFAHTRTHTTFV</sequence>
<feature type="region of interest" description="Disordered" evidence="1">
    <location>
        <begin position="80"/>
        <end position="125"/>
    </location>
</feature>
<reference evidence="2 3" key="1">
    <citation type="journal article" date="2010" name="J. Gen. Virol.">
        <title>The genome of pseudocowpoxvirus: comparison of a reindeer isolate and a reference strain.</title>
        <authorList>
            <person name="Hautaniemi M."/>
            <person name="Ueda N."/>
            <person name="Tuimala J."/>
            <person name="Mercer A.A."/>
            <person name="Lahdenpera J."/>
            <person name="McInnes C.J."/>
        </authorList>
    </citation>
    <scope>NUCLEOTIDE SEQUENCE [LARGE SCALE GENOMIC DNA]</scope>
    <source>
        <strain evidence="2">F00.120R</strain>
    </source>
</reference>
<feature type="region of interest" description="Disordered" evidence="1">
    <location>
        <begin position="23"/>
        <end position="58"/>
    </location>
</feature>
<evidence type="ECO:0000313" key="3">
    <source>
        <dbReference type="Proteomes" id="UP000168163"/>
    </source>
</evidence>
<accession>D3IZ40</accession>
<protein>
    <recommendedName>
        <fullName evidence="4">NF-kB inhibitor</fullName>
    </recommendedName>
</protein>
<proteinExistence type="predicted"/>
<dbReference type="EMBL" id="GQ329669">
    <property type="protein sequence ID" value="ADC53794.1"/>
    <property type="molecule type" value="Genomic_DNA"/>
</dbReference>
<name>D3IZ40_9POXV</name>
<evidence type="ECO:0000256" key="1">
    <source>
        <dbReference type="SAM" id="MobiDB-lite"/>
    </source>
</evidence>
<feature type="compositionally biased region" description="Basic residues" evidence="1">
    <location>
        <begin position="82"/>
        <end position="100"/>
    </location>
</feature>
<evidence type="ECO:0000313" key="2">
    <source>
        <dbReference type="EMBL" id="ADC53794.1"/>
    </source>
</evidence>